<feature type="compositionally biased region" description="Polar residues" evidence="1">
    <location>
        <begin position="24"/>
        <end position="44"/>
    </location>
</feature>
<dbReference type="Proteomes" id="UP000030143">
    <property type="component" value="Unassembled WGS sequence"/>
</dbReference>
<evidence type="ECO:0000256" key="2">
    <source>
        <dbReference type="SAM" id="Phobius"/>
    </source>
</evidence>
<name>A0A0A2L272_PENEN</name>
<keyword evidence="2" id="KW-0812">Transmembrane</keyword>
<organism evidence="3 4">
    <name type="scientific">Penicillium expansum</name>
    <name type="common">Blue mold rot fungus</name>
    <dbReference type="NCBI Taxonomy" id="27334"/>
    <lineage>
        <taxon>Eukaryota</taxon>
        <taxon>Fungi</taxon>
        <taxon>Dikarya</taxon>
        <taxon>Ascomycota</taxon>
        <taxon>Pezizomycotina</taxon>
        <taxon>Eurotiomycetes</taxon>
        <taxon>Eurotiomycetidae</taxon>
        <taxon>Eurotiales</taxon>
        <taxon>Aspergillaceae</taxon>
        <taxon>Penicillium</taxon>
    </lineage>
</organism>
<dbReference type="PhylomeDB" id="A0A0A2L272"/>
<dbReference type="RefSeq" id="XP_016594121.1">
    <property type="nucleotide sequence ID" value="XM_016746927.1"/>
</dbReference>
<dbReference type="STRING" id="27334.A0A0A2L272"/>
<accession>A0A0A2L272</accession>
<dbReference type="VEuPathDB" id="FungiDB:PEXP_085610"/>
<reference evidence="3 4" key="1">
    <citation type="journal article" date="2015" name="Mol. Plant Microbe Interact.">
        <title>Genome, transcriptome, and functional analyses of Penicillium expansum provide new insights into secondary metabolism and pathogenicity.</title>
        <authorList>
            <person name="Ballester A.R."/>
            <person name="Marcet-Houben M."/>
            <person name="Levin E."/>
            <person name="Sela N."/>
            <person name="Selma-Lazaro C."/>
            <person name="Carmona L."/>
            <person name="Wisniewski M."/>
            <person name="Droby S."/>
            <person name="Gonzalez-Candelas L."/>
            <person name="Gabaldon T."/>
        </authorList>
    </citation>
    <scope>NUCLEOTIDE SEQUENCE [LARGE SCALE GENOMIC DNA]</scope>
    <source>
        <strain evidence="3 4">MD-8</strain>
    </source>
</reference>
<evidence type="ECO:0000313" key="3">
    <source>
        <dbReference type="EMBL" id="KGO51117.1"/>
    </source>
</evidence>
<comment type="caution">
    <text evidence="3">The sequence shown here is derived from an EMBL/GenBank/DDBJ whole genome shotgun (WGS) entry which is preliminary data.</text>
</comment>
<keyword evidence="2" id="KW-1133">Transmembrane helix</keyword>
<keyword evidence="2" id="KW-0472">Membrane</keyword>
<keyword evidence="4" id="KW-1185">Reference proteome</keyword>
<feature type="region of interest" description="Disordered" evidence="1">
    <location>
        <begin position="1"/>
        <end position="48"/>
    </location>
</feature>
<dbReference type="OrthoDB" id="4363600at2759"/>
<dbReference type="HOGENOM" id="CLU_043691_0_0_1"/>
<evidence type="ECO:0000313" key="4">
    <source>
        <dbReference type="Proteomes" id="UP000030143"/>
    </source>
</evidence>
<evidence type="ECO:0000256" key="1">
    <source>
        <dbReference type="SAM" id="MobiDB-lite"/>
    </source>
</evidence>
<feature type="transmembrane region" description="Helical" evidence="2">
    <location>
        <begin position="328"/>
        <end position="348"/>
    </location>
</feature>
<protein>
    <submittedName>
        <fullName evidence="3">Uncharacterized protein</fullName>
    </submittedName>
</protein>
<sequence>MSNPEFSQISDEMARVNPGRWTRPSDSTNPNSPQNSQATDSQSAPKELSFASHSNRHMRHPWGVLDFHIYLSHIESGRDKLHREKECHLIGNTSFRQVTLHDEPVLDDIPSGTNPTVVFVSLPVPNTQNESSNARLVLGFDMRSDRLQGFFVESESPIENYEELWQVWSQGGVELVIDIPLERFLAVICHTMEQEIEILEIGILRHYGLTTRVFQAGFDMVVTVQFLQFVEDFADLLSRELDELRDRYIPLQDDLRNLLATSSRDAWFGVREGLNIEQYRQKQLKKVVASGLFHGQSMLTLRDGSEETPQQDKVSRPVKIVPDHSGQWSWWNLQIQFLVSAIFLLYFISIFQRERVLCVGMF</sequence>
<dbReference type="EMBL" id="JQFZ01000309">
    <property type="protein sequence ID" value="KGO51117.1"/>
    <property type="molecule type" value="Genomic_DNA"/>
</dbReference>
<dbReference type="GeneID" id="27682347"/>
<proteinExistence type="predicted"/>
<dbReference type="AlphaFoldDB" id="A0A0A2L272"/>
<feature type="compositionally biased region" description="Polar residues" evidence="1">
    <location>
        <begin position="1"/>
        <end position="10"/>
    </location>
</feature>
<gene>
    <name evidence="3" type="ORF">PEX2_096570</name>
</gene>